<dbReference type="Proteomes" id="UP001143910">
    <property type="component" value="Unassembled WGS sequence"/>
</dbReference>
<keyword evidence="2" id="KW-1185">Reference proteome</keyword>
<gene>
    <name evidence="1" type="ORF">NQ176_g1686</name>
</gene>
<proteinExistence type="predicted"/>
<name>A0ACC1NT52_9HYPO</name>
<accession>A0ACC1NT52</accession>
<reference evidence="1" key="1">
    <citation type="submission" date="2022-08" db="EMBL/GenBank/DDBJ databases">
        <title>Genome Sequence of Lecanicillium fungicola.</title>
        <authorList>
            <person name="Buettner E."/>
        </authorList>
    </citation>
    <scope>NUCLEOTIDE SEQUENCE</scope>
    <source>
        <strain evidence="1">Babe33</strain>
    </source>
</reference>
<sequence length="969" mass="107591">MPKMRLGWYAGASTALAGAVVLSAFQQRANFYSAMVYLSQSNFCLLVLINFTLLIYGTMIYGLSQLCWGTLRTAEVEQLTERAWFAITETCLAMTIFRDELGAWFLVMFTALVTGKVWGWIGDGRVEFLEQQPPANPRLFHTRLSVSLFMSFLYDVWILRYCINTVVQEAKADMMVMFLFEFAVLTTTSWRSGARYILSIIEQKMIQTQTQARLLERRQEIREQRDAIVRQRAEAATAGQPIETEEPLPNPEDVDEMDIEVPGWATKGEWVLWLDLLTDTVKLILYVTFFVLLTIFYTFPIHIMRDLLMTARDFLKRLNSVLRYRRAIQEMSRYPDATQAELDQENTCIICREDMRVWDLNANPGALDRIRPKKLPCGHILHLGCLKSWLERQQVCPTCRSPVTADRTNPVLAQNANRAPAVPQIPNQRLQAQLGFPHEPRLGRFGLEQPMADPAAQAALNLDAFGRPLAAIPHVPMRVNQPNVRPIEEFHEMIRDEERRHQEAEERARRRWHRALPPEVLPPQSQAGPSLQPSQHSEDFQRNASQVSQPTQHTDTQRLGPSLATQASTSQLEQESQRVAPAVQSQPSRQNQSQQSYTGQRSARLRTLANMYSQASILISQEIEALRVSTEQLQVLRQLVVEFDRLESVSRESVNSPWFAHSGEALAPEQLMLQQNLILPNHRAVPSRTHSPAMARHVATGYSASIPAGSPDLPEGVSIPPGWSLMPLQRLDSQHQAHNAGTQRSSRTPSAGPATSPLGEEPITQHSSSGAPTFQPGQQRTNVHVLERIPGTNEFRFAGPTGSGSRLSDTAVGNLDLLADAQPGTIISQQQLLERFFGRRGRDGTSRMRPDGLGGNNANASNASVPTEEQQVAPVASYSAVPPNWGGSSQLSAGGETGEATENVTAAMERNAAEPAPTFTPSLSLHGNGEGSGFSSTAAKNAEDAQSTAGSKSAAKAVTMEDVSDEEDW</sequence>
<evidence type="ECO:0000313" key="1">
    <source>
        <dbReference type="EMBL" id="KAJ2981983.1"/>
    </source>
</evidence>
<evidence type="ECO:0000313" key="2">
    <source>
        <dbReference type="Proteomes" id="UP001143910"/>
    </source>
</evidence>
<dbReference type="EMBL" id="JANJQO010000100">
    <property type="protein sequence ID" value="KAJ2981983.1"/>
    <property type="molecule type" value="Genomic_DNA"/>
</dbReference>
<comment type="caution">
    <text evidence="1">The sequence shown here is derived from an EMBL/GenBank/DDBJ whole genome shotgun (WGS) entry which is preliminary data.</text>
</comment>
<organism evidence="1 2">
    <name type="scientific">Zarea fungicola</name>
    <dbReference type="NCBI Taxonomy" id="93591"/>
    <lineage>
        <taxon>Eukaryota</taxon>
        <taxon>Fungi</taxon>
        <taxon>Dikarya</taxon>
        <taxon>Ascomycota</taxon>
        <taxon>Pezizomycotina</taxon>
        <taxon>Sordariomycetes</taxon>
        <taxon>Hypocreomycetidae</taxon>
        <taxon>Hypocreales</taxon>
        <taxon>Cordycipitaceae</taxon>
        <taxon>Zarea</taxon>
    </lineage>
</organism>
<protein>
    <submittedName>
        <fullName evidence="1">Uncharacterized protein</fullName>
    </submittedName>
</protein>